<organism evidence="1 2">
    <name type="scientific">Pisolithus microcarpus 441</name>
    <dbReference type="NCBI Taxonomy" id="765257"/>
    <lineage>
        <taxon>Eukaryota</taxon>
        <taxon>Fungi</taxon>
        <taxon>Dikarya</taxon>
        <taxon>Basidiomycota</taxon>
        <taxon>Agaricomycotina</taxon>
        <taxon>Agaricomycetes</taxon>
        <taxon>Agaricomycetidae</taxon>
        <taxon>Boletales</taxon>
        <taxon>Sclerodermatineae</taxon>
        <taxon>Pisolithaceae</taxon>
        <taxon>Pisolithus</taxon>
    </lineage>
</organism>
<protein>
    <submittedName>
        <fullName evidence="1">Uncharacterized protein</fullName>
    </submittedName>
</protein>
<proteinExistence type="predicted"/>
<keyword evidence="2" id="KW-1185">Reference proteome</keyword>
<sequence>MSFQSRRLSELHRYTRYASSGVRQATRRGTRVLMVHGIDTQQLQWKNSLTETQACVKL</sequence>
<evidence type="ECO:0000313" key="1">
    <source>
        <dbReference type="EMBL" id="KIK29205.1"/>
    </source>
</evidence>
<dbReference type="HOGENOM" id="CLU_2980011_0_0_1"/>
<dbReference type="AlphaFoldDB" id="A0A0C9YVU3"/>
<name>A0A0C9YVU3_9AGAM</name>
<accession>A0A0C9YVU3</accession>
<reference evidence="1 2" key="1">
    <citation type="submission" date="2014-04" db="EMBL/GenBank/DDBJ databases">
        <authorList>
            <consortium name="DOE Joint Genome Institute"/>
            <person name="Kuo A."/>
            <person name="Kohler A."/>
            <person name="Costa M.D."/>
            <person name="Nagy L.G."/>
            <person name="Floudas D."/>
            <person name="Copeland A."/>
            <person name="Barry K.W."/>
            <person name="Cichocki N."/>
            <person name="Veneault-Fourrey C."/>
            <person name="LaButti K."/>
            <person name="Lindquist E.A."/>
            <person name="Lipzen A."/>
            <person name="Lundell T."/>
            <person name="Morin E."/>
            <person name="Murat C."/>
            <person name="Sun H."/>
            <person name="Tunlid A."/>
            <person name="Henrissat B."/>
            <person name="Grigoriev I.V."/>
            <person name="Hibbett D.S."/>
            <person name="Martin F."/>
            <person name="Nordberg H.P."/>
            <person name="Cantor M.N."/>
            <person name="Hua S.X."/>
        </authorList>
    </citation>
    <scope>NUCLEOTIDE SEQUENCE [LARGE SCALE GENOMIC DNA]</scope>
    <source>
        <strain evidence="1 2">441</strain>
    </source>
</reference>
<dbReference type="Proteomes" id="UP000054018">
    <property type="component" value="Unassembled WGS sequence"/>
</dbReference>
<gene>
    <name evidence="1" type="ORF">PISMIDRAFT_672627</name>
</gene>
<evidence type="ECO:0000313" key="2">
    <source>
        <dbReference type="Proteomes" id="UP000054018"/>
    </source>
</evidence>
<dbReference type="EMBL" id="KN833690">
    <property type="protein sequence ID" value="KIK29205.1"/>
    <property type="molecule type" value="Genomic_DNA"/>
</dbReference>
<reference evidence="2" key="2">
    <citation type="submission" date="2015-01" db="EMBL/GenBank/DDBJ databases">
        <title>Evolutionary Origins and Diversification of the Mycorrhizal Mutualists.</title>
        <authorList>
            <consortium name="DOE Joint Genome Institute"/>
            <consortium name="Mycorrhizal Genomics Consortium"/>
            <person name="Kohler A."/>
            <person name="Kuo A."/>
            <person name="Nagy L.G."/>
            <person name="Floudas D."/>
            <person name="Copeland A."/>
            <person name="Barry K.W."/>
            <person name="Cichocki N."/>
            <person name="Veneault-Fourrey C."/>
            <person name="LaButti K."/>
            <person name="Lindquist E.A."/>
            <person name="Lipzen A."/>
            <person name="Lundell T."/>
            <person name="Morin E."/>
            <person name="Murat C."/>
            <person name="Riley R."/>
            <person name="Ohm R."/>
            <person name="Sun H."/>
            <person name="Tunlid A."/>
            <person name="Henrissat B."/>
            <person name="Grigoriev I.V."/>
            <person name="Hibbett D.S."/>
            <person name="Martin F."/>
        </authorList>
    </citation>
    <scope>NUCLEOTIDE SEQUENCE [LARGE SCALE GENOMIC DNA]</scope>
    <source>
        <strain evidence="2">441</strain>
    </source>
</reference>